<feature type="coiled-coil region" evidence="1">
    <location>
        <begin position="50"/>
        <end position="84"/>
    </location>
</feature>
<proteinExistence type="predicted"/>
<accession>A0A8K0X2N6</accession>
<keyword evidence="3" id="KW-1185">Reference proteome</keyword>
<reference evidence="2" key="1">
    <citation type="journal article" date="2021" name="Nat. Commun.">
        <title>Genetic determinants of endophytism in the Arabidopsis root mycobiome.</title>
        <authorList>
            <person name="Mesny F."/>
            <person name="Miyauchi S."/>
            <person name="Thiergart T."/>
            <person name="Pickel B."/>
            <person name="Atanasova L."/>
            <person name="Karlsson M."/>
            <person name="Huettel B."/>
            <person name="Barry K.W."/>
            <person name="Haridas S."/>
            <person name="Chen C."/>
            <person name="Bauer D."/>
            <person name="Andreopoulos W."/>
            <person name="Pangilinan J."/>
            <person name="LaButti K."/>
            <person name="Riley R."/>
            <person name="Lipzen A."/>
            <person name="Clum A."/>
            <person name="Drula E."/>
            <person name="Henrissat B."/>
            <person name="Kohler A."/>
            <person name="Grigoriev I.V."/>
            <person name="Martin F.M."/>
            <person name="Hacquard S."/>
        </authorList>
    </citation>
    <scope>NUCLEOTIDE SEQUENCE</scope>
    <source>
        <strain evidence="2">MPI-CAGE-AT-0016</strain>
    </source>
</reference>
<name>A0A8K0X2N6_9PEZI</name>
<dbReference type="Proteomes" id="UP000813385">
    <property type="component" value="Unassembled WGS sequence"/>
</dbReference>
<evidence type="ECO:0000313" key="3">
    <source>
        <dbReference type="Proteomes" id="UP000813385"/>
    </source>
</evidence>
<gene>
    <name evidence="2" type="ORF">B0T11DRAFT_330392</name>
</gene>
<organism evidence="2 3">
    <name type="scientific">Plectosphaerella cucumerina</name>
    <dbReference type="NCBI Taxonomy" id="40658"/>
    <lineage>
        <taxon>Eukaryota</taxon>
        <taxon>Fungi</taxon>
        <taxon>Dikarya</taxon>
        <taxon>Ascomycota</taxon>
        <taxon>Pezizomycotina</taxon>
        <taxon>Sordariomycetes</taxon>
        <taxon>Hypocreomycetidae</taxon>
        <taxon>Glomerellales</taxon>
        <taxon>Plectosphaerellaceae</taxon>
        <taxon>Plectosphaerella</taxon>
    </lineage>
</organism>
<dbReference type="OrthoDB" id="5428081at2759"/>
<dbReference type="EMBL" id="JAGPXD010000004">
    <property type="protein sequence ID" value="KAH7358625.1"/>
    <property type="molecule type" value="Genomic_DNA"/>
</dbReference>
<evidence type="ECO:0000313" key="2">
    <source>
        <dbReference type="EMBL" id="KAH7358625.1"/>
    </source>
</evidence>
<protein>
    <submittedName>
        <fullName evidence="2">Uncharacterized protein</fullName>
    </submittedName>
</protein>
<comment type="caution">
    <text evidence="2">The sequence shown here is derived from an EMBL/GenBank/DDBJ whole genome shotgun (WGS) entry which is preliminary data.</text>
</comment>
<evidence type="ECO:0000256" key="1">
    <source>
        <dbReference type="SAM" id="Coils"/>
    </source>
</evidence>
<sequence length="101" mass="11201">MSAPISRSGRKLRAGVIATCFAAVVFTGATYGAGLKTQKEWDEHRSEVRALTAEEQISILQTQHKALLEQREALETKVRNFQQRVKDRDAAKAKEAADKST</sequence>
<keyword evidence="1" id="KW-0175">Coiled coil</keyword>
<dbReference type="AlphaFoldDB" id="A0A8K0X2N6"/>